<reference evidence="3" key="1">
    <citation type="journal article" date="2015" name="Nature">
        <title>Complex archaea that bridge the gap between prokaryotes and eukaryotes.</title>
        <authorList>
            <person name="Spang A."/>
            <person name="Saw J.H."/>
            <person name="Jorgensen S.L."/>
            <person name="Zaremba-Niedzwiedzka K."/>
            <person name="Martijn J."/>
            <person name="Lind A.E."/>
            <person name="van Eijk R."/>
            <person name="Schleper C."/>
            <person name="Guy L."/>
            <person name="Ettema T.J."/>
        </authorList>
    </citation>
    <scope>NUCLEOTIDE SEQUENCE</scope>
</reference>
<feature type="transmembrane region" description="Helical" evidence="1">
    <location>
        <begin position="328"/>
        <end position="352"/>
    </location>
</feature>
<comment type="caution">
    <text evidence="3">The sequence shown here is derived from an EMBL/GenBank/DDBJ whole genome shotgun (WGS) entry which is preliminary data.</text>
</comment>
<dbReference type="InterPro" id="IPR025698">
    <property type="entry name" value="2TM_dom"/>
</dbReference>
<feature type="transmembrane region" description="Helical" evidence="1">
    <location>
        <begin position="249"/>
        <end position="269"/>
    </location>
</feature>
<evidence type="ECO:0000259" key="2">
    <source>
        <dbReference type="Pfam" id="PF13239"/>
    </source>
</evidence>
<dbReference type="AlphaFoldDB" id="A0A0F9PDD4"/>
<gene>
    <name evidence="3" type="ORF">LCGC14_0857050</name>
</gene>
<evidence type="ECO:0000313" key="3">
    <source>
        <dbReference type="EMBL" id="KKN28174.1"/>
    </source>
</evidence>
<keyword evidence="1" id="KW-0812">Transmembrane</keyword>
<feature type="transmembrane region" description="Helical" evidence="1">
    <location>
        <begin position="98"/>
        <end position="119"/>
    </location>
</feature>
<sequence length="463" mass="53248">MSTDKELSGLIKIFSHRILFLLHLFAYAAVNLLLILIWAVMLPTLPPSTLPTDYFLPFFPLFGWGFGIGFHALVYLMYNDKIKYLSELRKKSGFKITFIFHAWFFGSINLFLLILNLTTLTLLNLIWFLWPLGGWGIAFAFHAFGFFTWDKSLEAQKSKLREKHPDYSEERLKEFATSKLLGIEVLLLHITYFAVITVITYVTQIWVIFDYSIENVFQTQVGWSLFLGLHVLAYYLFNFNETLSVVMKGLILHIIAYVGLIFIGLWEQLSPGQTIFWWYIPVILWLFFIGIHIFVALKWDSINSGALEKVKGRSREGLEEYKYQRMTYWVLFWQFTFIAHIFAYILGLVLIYPLADKIIAFIPATLPIDSTSFLGIIAFGWLIGLLVHAAMCVIAMKQIKQFLMWTAILHTAAYIGAIPLLITLNLIVMSILPIPILWSAIALGGWGVGLGIHLLLAFLTRKK</sequence>
<proteinExistence type="predicted"/>
<feature type="transmembrane region" description="Helical" evidence="1">
    <location>
        <begin position="275"/>
        <end position="297"/>
    </location>
</feature>
<organism evidence="3">
    <name type="scientific">marine sediment metagenome</name>
    <dbReference type="NCBI Taxonomy" id="412755"/>
    <lineage>
        <taxon>unclassified sequences</taxon>
        <taxon>metagenomes</taxon>
        <taxon>ecological metagenomes</taxon>
    </lineage>
</organism>
<feature type="transmembrane region" description="Helical" evidence="1">
    <location>
        <begin position="181"/>
        <end position="209"/>
    </location>
</feature>
<feature type="transmembrane region" description="Helical" evidence="1">
    <location>
        <begin position="436"/>
        <end position="459"/>
    </location>
</feature>
<dbReference type="EMBL" id="LAZR01002583">
    <property type="protein sequence ID" value="KKN28174.1"/>
    <property type="molecule type" value="Genomic_DNA"/>
</dbReference>
<dbReference type="Pfam" id="PF13239">
    <property type="entry name" value="2TM"/>
    <property type="match status" value="2"/>
</dbReference>
<feature type="transmembrane region" description="Helical" evidence="1">
    <location>
        <begin position="372"/>
        <end position="395"/>
    </location>
</feature>
<keyword evidence="1" id="KW-0472">Membrane</keyword>
<feature type="transmembrane region" description="Helical" evidence="1">
    <location>
        <begin position="54"/>
        <end position="78"/>
    </location>
</feature>
<protein>
    <recommendedName>
        <fullName evidence="2">2TM domain-containing protein</fullName>
    </recommendedName>
</protein>
<name>A0A0F9PDD4_9ZZZZ</name>
<feature type="transmembrane region" description="Helical" evidence="1">
    <location>
        <begin position="221"/>
        <end position="237"/>
    </location>
</feature>
<keyword evidence="1" id="KW-1133">Transmembrane helix</keyword>
<evidence type="ECO:0000256" key="1">
    <source>
        <dbReference type="SAM" id="Phobius"/>
    </source>
</evidence>
<feature type="domain" description="2TM" evidence="2">
    <location>
        <begin position="97"/>
        <end position="163"/>
    </location>
</feature>
<feature type="transmembrane region" description="Helical" evidence="1">
    <location>
        <begin position="125"/>
        <end position="149"/>
    </location>
</feature>
<feature type="transmembrane region" description="Helical" evidence="1">
    <location>
        <begin position="402"/>
        <end position="424"/>
    </location>
</feature>
<feature type="transmembrane region" description="Helical" evidence="1">
    <location>
        <begin position="20"/>
        <end position="42"/>
    </location>
</feature>
<accession>A0A0F9PDD4</accession>
<feature type="domain" description="2TM" evidence="2">
    <location>
        <begin position="20"/>
        <end position="77"/>
    </location>
</feature>